<dbReference type="PIRSF" id="PIRSF006661">
    <property type="entry name" value="PP-lp_UCP006661"/>
    <property type="match status" value="1"/>
</dbReference>
<dbReference type="PANTHER" id="PTHR43169">
    <property type="entry name" value="EXSB FAMILY PROTEIN"/>
    <property type="match status" value="1"/>
</dbReference>
<dbReference type="InterPro" id="IPR052188">
    <property type="entry name" value="Ni-pincer_cofactor_biosynth"/>
</dbReference>
<protein>
    <recommendedName>
        <fullName evidence="2">Asparagine synthetase domain-containing protein</fullName>
    </recommendedName>
</protein>
<evidence type="ECO:0000256" key="1">
    <source>
        <dbReference type="PIRSR" id="PIRSR006661-1"/>
    </source>
</evidence>
<name>A0A239IJB8_9ACTN</name>
<dbReference type="Gene3D" id="3.40.50.620">
    <property type="entry name" value="HUPs"/>
    <property type="match status" value="1"/>
</dbReference>
<dbReference type="EMBL" id="FZOR01000012">
    <property type="protein sequence ID" value="SNS92524.1"/>
    <property type="molecule type" value="Genomic_DNA"/>
</dbReference>
<dbReference type="Pfam" id="PF00733">
    <property type="entry name" value="Asn_synthase"/>
    <property type="match status" value="1"/>
</dbReference>
<dbReference type="NCBIfam" id="TIGR00268">
    <property type="entry name" value="ATP-dependent sacrificial sulfur transferase LarE"/>
    <property type="match status" value="1"/>
</dbReference>
<dbReference type="RefSeq" id="WP_179271532.1">
    <property type="nucleotide sequence ID" value="NZ_FZOR01000012.1"/>
</dbReference>
<sequence length="272" mass="28827">MADDALSRLRGVLAELPGAVVAYSGGVDSSLLAYAAHRELGDAALAVTADSPSLARSELAAARAEARRLGMPHRVVTTRELEDARYAANGADRCRFCKEALMHVLSAVAEAAGGRPVLLGVNLDDLDDHRPGQRAAREMGARFPLVEAGLGKAAVREAARELGLRTWDKPASACLSSRLAYGVPVTRDALRRVEDAEEALRGAGFGGRIRVRDQGGGLARIEVEPADVMAAAARGPELAGLVKEAGFRYVTLDLEGYRQGSHNLGLTPERNR</sequence>
<proteinExistence type="predicted"/>
<dbReference type="SUPFAM" id="SSF52402">
    <property type="entry name" value="Adenine nucleotide alpha hydrolases-like"/>
    <property type="match status" value="1"/>
</dbReference>
<dbReference type="InterPro" id="IPR014729">
    <property type="entry name" value="Rossmann-like_a/b/a_fold"/>
</dbReference>
<feature type="domain" description="Asparagine synthetase" evidence="2">
    <location>
        <begin position="24"/>
        <end position="84"/>
    </location>
</feature>
<dbReference type="AlphaFoldDB" id="A0A239IJB8"/>
<dbReference type="GO" id="GO:0006529">
    <property type="term" value="P:asparagine biosynthetic process"/>
    <property type="evidence" value="ECO:0007669"/>
    <property type="project" value="InterPro"/>
</dbReference>
<dbReference type="InterPro" id="IPR005232">
    <property type="entry name" value="LarE"/>
</dbReference>
<accession>A0A239IJB8</accession>
<dbReference type="CDD" id="cd01990">
    <property type="entry name" value="LarE-like"/>
    <property type="match status" value="1"/>
</dbReference>
<reference evidence="3 4" key="1">
    <citation type="submission" date="2017-06" db="EMBL/GenBank/DDBJ databases">
        <authorList>
            <person name="Kim H.J."/>
            <person name="Triplett B.A."/>
        </authorList>
    </citation>
    <scope>NUCLEOTIDE SEQUENCE [LARGE SCALE GENOMIC DNA]</scope>
    <source>
        <strain evidence="3 4">DSM 44715</strain>
    </source>
</reference>
<dbReference type="InterPro" id="IPR001962">
    <property type="entry name" value="Asn_synthase"/>
</dbReference>
<evidence type="ECO:0000313" key="3">
    <source>
        <dbReference type="EMBL" id="SNS92524.1"/>
    </source>
</evidence>
<dbReference type="Proteomes" id="UP000198318">
    <property type="component" value="Unassembled WGS sequence"/>
</dbReference>
<evidence type="ECO:0000313" key="4">
    <source>
        <dbReference type="Proteomes" id="UP000198318"/>
    </source>
</evidence>
<dbReference type="PANTHER" id="PTHR43169:SF2">
    <property type="entry name" value="NAD_GMP SYNTHASE DOMAIN-CONTAINING PROTEIN"/>
    <property type="match status" value="1"/>
</dbReference>
<feature type="active site" description="Nucleophile and sulfur donor" evidence="1">
    <location>
        <position position="174"/>
    </location>
</feature>
<gene>
    <name evidence="3" type="ORF">SAMN05443665_1012116</name>
</gene>
<keyword evidence="4" id="KW-1185">Reference proteome</keyword>
<organism evidence="3 4">
    <name type="scientific">Actinomadura meyerae</name>
    <dbReference type="NCBI Taxonomy" id="240840"/>
    <lineage>
        <taxon>Bacteria</taxon>
        <taxon>Bacillati</taxon>
        <taxon>Actinomycetota</taxon>
        <taxon>Actinomycetes</taxon>
        <taxon>Streptosporangiales</taxon>
        <taxon>Thermomonosporaceae</taxon>
        <taxon>Actinomadura</taxon>
    </lineage>
</organism>
<evidence type="ECO:0000259" key="2">
    <source>
        <dbReference type="Pfam" id="PF00733"/>
    </source>
</evidence>
<dbReference type="GO" id="GO:0004066">
    <property type="term" value="F:asparagine synthase (glutamine-hydrolyzing) activity"/>
    <property type="evidence" value="ECO:0007669"/>
    <property type="project" value="InterPro"/>
</dbReference>
<dbReference type="GO" id="GO:0016783">
    <property type="term" value="F:sulfurtransferase activity"/>
    <property type="evidence" value="ECO:0007669"/>
    <property type="project" value="InterPro"/>
</dbReference>